<gene>
    <name evidence="2" type="ORF">MNB_SV-8-1355</name>
</gene>
<dbReference type="InterPro" id="IPR005586">
    <property type="entry name" value="ABC_trans_aux"/>
</dbReference>
<accession>A0A1W1BGI4</accession>
<proteinExistence type="predicted"/>
<sequence length="186" mass="21138">MLKKSWLLPLLLILGGCVSSNNYYVLSTASQPLHHYAQKHRVIGVEKVIVPKYLFKREIAVAKTSSQITFLDGAVWAEDLDAGLTQRLIGFLQKKFNQPNVYAYPWGVERQPTVKVKVQITRFIAQGERVYLDADWEVENMHTHKRKARLFSTTVPTKRDASSIVSAMDSAFGRLEKDIAEGIKNF</sequence>
<protein>
    <recommendedName>
        <fullName evidence="1">ABC-type transport auxiliary lipoprotein component domain-containing protein</fullName>
    </recommendedName>
</protein>
<evidence type="ECO:0000313" key="2">
    <source>
        <dbReference type="EMBL" id="SFV52646.1"/>
    </source>
</evidence>
<name>A0A1W1BGI4_9ZZZZ</name>
<organism evidence="2">
    <name type="scientific">hydrothermal vent metagenome</name>
    <dbReference type="NCBI Taxonomy" id="652676"/>
    <lineage>
        <taxon>unclassified sequences</taxon>
        <taxon>metagenomes</taxon>
        <taxon>ecological metagenomes</taxon>
    </lineage>
</organism>
<dbReference type="Pfam" id="PF03886">
    <property type="entry name" value="ABC_trans_aux"/>
    <property type="match status" value="1"/>
</dbReference>
<dbReference type="SUPFAM" id="SSF159594">
    <property type="entry name" value="XCC0632-like"/>
    <property type="match status" value="1"/>
</dbReference>
<dbReference type="EMBL" id="FPHD01000020">
    <property type="protein sequence ID" value="SFV52646.1"/>
    <property type="molecule type" value="Genomic_DNA"/>
</dbReference>
<dbReference type="Gene3D" id="3.40.50.10610">
    <property type="entry name" value="ABC-type transport auxiliary lipoprotein component"/>
    <property type="match status" value="1"/>
</dbReference>
<dbReference type="PROSITE" id="PS51257">
    <property type="entry name" value="PROKAR_LIPOPROTEIN"/>
    <property type="match status" value="1"/>
</dbReference>
<evidence type="ECO:0000259" key="1">
    <source>
        <dbReference type="Pfam" id="PF03886"/>
    </source>
</evidence>
<reference evidence="2" key="1">
    <citation type="submission" date="2016-10" db="EMBL/GenBank/DDBJ databases">
        <authorList>
            <person name="de Groot N.N."/>
        </authorList>
    </citation>
    <scope>NUCLEOTIDE SEQUENCE</scope>
</reference>
<dbReference type="AlphaFoldDB" id="A0A1W1BGI4"/>
<feature type="domain" description="ABC-type transport auxiliary lipoprotein component" evidence="1">
    <location>
        <begin position="24"/>
        <end position="180"/>
    </location>
</feature>